<dbReference type="AlphaFoldDB" id="A0AA40GIM2"/>
<protein>
    <submittedName>
        <fullName evidence="2">Uncharacterized protein</fullName>
    </submittedName>
</protein>
<feature type="region of interest" description="Disordered" evidence="1">
    <location>
        <begin position="37"/>
        <end position="73"/>
    </location>
</feature>
<gene>
    <name evidence="2" type="ORF">K0M31_002471</name>
</gene>
<comment type="caution">
    <text evidence="2">The sequence shown here is derived from an EMBL/GenBank/DDBJ whole genome shotgun (WGS) entry which is preliminary data.</text>
</comment>
<feature type="compositionally biased region" description="Polar residues" evidence="1">
    <location>
        <begin position="91"/>
        <end position="103"/>
    </location>
</feature>
<feature type="compositionally biased region" description="Basic residues" evidence="1">
    <location>
        <begin position="57"/>
        <end position="68"/>
    </location>
</feature>
<sequence>MIIIIGARVTQRYQPQKFRTQISTSYQLTTKGIKELLPNRESEKSKSVKNRLSTLSYKKKHQKRKKKAAQSLSPLLATGERVLSLLPMSSDIGQETSSQTGRSQGKREEEVSISMGHGVAVPEK</sequence>
<evidence type="ECO:0000256" key="1">
    <source>
        <dbReference type="SAM" id="MobiDB-lite"/>
    </source>
</evidence>
<dbReference type="EMBL" id="JAHYIQ010000001">
    <property type="protein sequence ID" value="KAK1137980.1"/>
    <property type="molecule type" value="Genomic_DNA"/>
</dbReference>
<evidence type="ECO:0000313" key="3">
    <source>
        <dbReference type="Proteomes" id="UP001177670"/>
    </source>
</evidence>
<reference evidence="2" key="1">
    <citation type="submission" date="2021-10" db="EMBL/GenBank/DDBJ databases">
        <title>Melipona bicolor Genome sequencing and assembly.</title>
        <authorList>
            <person name="Araujo N.S."/>
            <person name="Arias M.C."/>
        </authorList>
    </citation>
    <scope>NUCLEOTIDE SEQUENCE</scope>
    <source>
        <strain evidence="2">USP_2M_L1-L4_2017</strain>
        <tissue evidence="2">Whole body</tissue>
    </source>
</reference>
<accession>A0AA40GIM2</accession>
<feature type="region of interest" description="Disordered" evidence="1">
    <location>
        <begin position="86"/>
        <end position="124"/>
    </location>
</feature>
<evidence type="ECO:0000313" key="2">
    <source>
        <dbReference type="EMBL" id="KAK1137980.1"/>
    </source>
</evidence>
<feature type="compositionally biased region" description="Basic and acidic residues" evidence="1">
    <location>
        <begin position="37"/>
        <end position="46"/>
    </location>
</feature>
<keyword evidence="3" id="KW-1185">Reference proteome</keyword>
<name>A0AA40GIM2_9HYME</name>
<proteinExistence type="predicted"/>
<organism evidence="2 3">
    <name type="scientific">Melipona bicolor</name>
    <dbReference type="NCBI Taxonomy" id="60889"/>
    <lineage>
        <taxon>Eukaryota</taxon>
        <taxon>Metazoa</taxon>
        <taxon>Ecdysozoa</taxon>
        <taxon>Arthropoda</taxon>
        <taxon>Hexapoda</taxon>
        <taxon>Insecta</taxon>
        <taxon>Pterygota</taxon>
        <taxon>Neoptera</taxon>
        <taxon>Endopterygota</taxon>
        <taxon>Hymenoptera</taxon>
        <taxon>Apocrita</taxon>
        <taxon>Aculeata</taxon>
        <taxon>Apoidea</taxon>
        <taxon>Anthophila</taxon>
        <taxon>Apidae</taxon>
        <taxon>Melipona</taxon>
    </lineage>
</organism>
<dbReference type="Proteomes" id="UP001177670">
    <property type="component" value="Unassembled WGS sequence"/>
</dbReference>